<sequence>MGSSTSSESATCKSTNWQDQFQAVSVSQSSVAHEGIKIETANEFSGIKTLKNTLDLAGQLLACDDATMSSPIDADRNQYVCTIVQLCPRSTYFNLRLQKRLGDGDLEDRPPKRRALFPRAPVDLVVTEIKRKGDDQPGMANATLIDTTQSLKRKSSDELDDRPGKRRKETLLSLPDEILLMVAENCEGKTRRKDLRTLTSLNRLCANLFAKLYMHEVGFKIDRGALTLKTVEVPHIFETSEQTDPYSALLIWRRSHLYTELRNLTCLLSPSLDLATMESQFLLSFLKSLPAPSTRPHVQDFTLKTSGTEQVMLHRILGNVHRMNSSEMRLSSSADAPYQDERFSRSVNAGNMPHLTRFEIEGDIMTSPCLLSWTAKICSATTLRTLCFGNNLFTHSDMKRILAVTLPSLQEITVDATIQMVDFEDFLRRHRQIQRIDVVSSPHPSTPKMHVSWLKGSISLPDLEELGGPPPFLLAIFGNIDPLPTNLYNVTIRPDGGSLSATTVGKVLGRLPRGVSHLSVHFPDVVNSFYYSRKASRRVRPECKLVNLTSLMFKRHTIEQGYLNTFYNDLGFYKGLERQEQDHIIDWLKLFPSLTTVMAIGVRDGQSFKDRLHAQCPHLDQHTTIAA</sequence>
<feature type="compositionally biased region" description="Basic and acidic residues" evidence="1">
    <location>
        <begin position="154"/>
        <end position="163"/>
    </location>
</feature>
<evidence type="ECO:0000313" key="3">
    <source>
        <dbReference type="Proteomes" id="UP000294933"/>
    </source>
</evidence>
<reference evidence="2 3" key="1">
    <citation type="submission" date="2018-06" db="EMBL/GenBank/DDBJ databases">
        <title>A transcriptomic atlas of mushroom development highlights an independent origin of complex multicellularity.</title>
        <authorList>
            <consortium name="DOE Joint Genome Institute"/>
            <person name="Krizsan K."/>
            <person name="Almasi E."/>
            <person name="Merenyi Z."/>
            <person name="Sahu N."/>
            <person name="Viragh M."/>
            <person name="Koszo T."/>
            <person name="Mondo S."/>
            <person name="Kiss B."/>
            <person name="Balint B."/>
            <person name="Kues U."/>
            <person name="Barry K."/>
            <person name="Hegedus J.C."/>
            <person name="Henrissat B."/>
            <person name="Johnson J."/>
            <person name="Lipzen A."/>
            <person name="Ohm R."/>
            <person name="Nagy I."/>
            <person name="Pangilinan J."/>
            <person name="Yan J."/>
            <person name="Xiong Y."/>
            <person name="Grigoriev I.V."/>
            <person name="Hibbett D.S."/>
            <person name="Nagy L.G."/>
        </authorList>
    </citation>
    <scope>NUCLEOTIDE SEQUENCE [LARGE SCALE GENOMIC DNA]</scope>
    <source>
        <strain evidence="2 3">SZMC22713</strain>
    </source>
</reference>
<keyword evidence="3" id="KW-1185">Reference proteome</keyword>
<dbReference type="Proteomes" id="UP000294933">
    <property type="component" value="Unassembled WGS sequence"/>
</dbReference>
<organism evidence="2 3">
    <name type="scientific">Rickenella mellea</name>
    <dbReference type="NCBI Taxonomy" id="50990"/>
    <lineage>
        <taxon>Eukaryota</taxon>
        <taxon>Fungi</taxon>
        <taxon>Dikarya</taxon>
        <taxon>Basidiomycota</taxon>
        <taxon>Agaricomycotina</taxon>
        <taxon>Agaricomycetes</taxon>
        <taxon>Hymenochaetales</taxon>
        <taxon>Rickenellaceae</taxon>
        <taxon>Rickenella</taxon>
    </lineage>
</organism>
<dbReference type="EMBL" id="ML170219">
    <property type="protein sequence ID" value="TDL17618.1"/>
    <property type="molecule type" value="Genomic_DNA"/>
</dbReference>
<gene>
    <name evidence="2" type="ORF">BD410DRAFT_807227</name>
</gene>
<evidence type="ECO:0000256" key="1">
    <source>
        <dbReference type="SAM" id="MobiDB-lite"/>
    </source>
</evidence>
<dbReference type="OrthoDB" id="2635672at2759"/>
<evidence type="ECO:0000313" key="2">
    <source>
        <dbReference type="EMBL" id="TDL17618.1"/>
    </source>
</evidence>
<dbReference type="VEuPathDB" id="FungiDB:BD410DRAFT_807227"/>
<feature type="region of interest" description="Disordered" evidence="1">
    <location>
        <begin position="133"/>
        <end position="167"/>
    </location>
</feature>
<dbReference type="AlphaFoldDB" id="A0A4Y7PR92"/>
<accession>A0A4Y7PR92</accession>
<name>A0A4Y7PR92_9AGAM</name>
<proteinExistence type="predicted"/>
<protein>
    <submittedName>
        <fullName evidence="2">Uncharacterized protein</fullName>
    </submittedName>
</protein>